<dbReference type="PANTHER" id="PTHR43046">
    <property type="entry name" value="GDP-MANNOSE MANNOSYL HYDROLASE"/>
    <property type="match status" value="1"/>
</dbReference>
<evidence type="ECO:0000313" key="6">
    <source>
        <dbReference type="Proteomes" id="UP001201873"/>
    </source>
</evidence>
<evidence type="ECO:0000313" key="5">
    <source>
        <dbReference type="EMBL" id="MCK9874556.1"/>
    </source>
</evidence>
<dbReference type="InterPro" id="IPR000086">
    <property type="entry name" value="NUDIX_hydrolase_dom"/>
</dbReference>
<feature type="region of interest" description="Disordered" evidence="3">
    <location>
        <begin position="1"/>
        <end position="39"/>
    </location>
</feature>
<dbReference type="PROSITE" id="PS51462">
    <property type="entry name" value="NUDIX"/>
    <property type="match status" value="1"/>
</dbReference>
<dbReference type="Gene3D" id="6.10.250.1120">
    <property type="match status" value="1"/>
</dbReference>
<dbReference type="Pfam" id="PF00293">
    <property type="entry name" value="NUDIX"/>
    <property type="match status" value="1"/>
</dbReference>
<gene>
    <name evidence="5" type="ORF">MXD59_01960</name>
</gene>
<dbReference type="PANTHER" id="PTHR43046:SF16">
    <property type="entry name" value="ADP-RIBOSE PYROPHOSPHATASE YJHB-RELATED"/>
    <property type="match status" value="1"/>
</dbReference>
<dbReference type="InterPro" id="IPR015797">
    <property type="entry name" value="NUDIX_hydrolase-like_dom_sf"/>
</dbReference>
<accession>A0ABT0JSM5</accession>
<dbReference type="GO" id="GO:0016787">
    <property type="term" value="F:hydrolase activity"/>
    <property type="evidence" value="ECO:0007669"/>
    <property type="project" value="UniProtKB-KW"/>
</dbReference>
<sequence length="248" mass="26784">MTERSDSFPGPATELGEAPPSANPPPGTERAGGAEPAWAATGAHNPDWLAWVRELYSIAQSGLTYCENPYDLERFEQLHVLAGQIAARCAAVSVPVAEGIFAGEIGYRTPKVDVRGVLFDADRILLVRERSDGGWSLPGGWADVGLTPSEVVVKEIWEEAGLVAEPVRLLGVLDKRRHAHPPYPNDTYKIFIRCRVVGGTAAGGLETSDVGWFTRDALPPLSTNRITAEQLRLMFAFLDDPAAPALLD</sequence>
<keyword evidence="2 5" id="KW-0378">Hydrolase</keyword>
<evidence type="ECO:0000256" key="1">
    <source>
        <dbReference type="ARBA" id="ARBA00001946"/>
    </source>
</evidence>
<dbReference type="EMBL" id="JALKFT010000001">
    <property type="protein sequence ID" value="MCK9874556.1"/>
    <property type="molecule type" value="Genomic_DNA"/>
</dbReference>
<dbReference type="RefSeq" id="WP_248823180.1">
    <property type="nucleotide sequence ID" value="NZ_JALKFT010000001.1"/>
</dbReference>
<protein>
    <submittedName>
        <fullName evidence="5">NUDIX hydrolase</fullName>
    </submittedName>
</protein>
<dbReference type="SUPFAM" id="SSF55811">
    <property type="entry name" value="Nudix"/>
    <property type="match status" value="1"/>
</dbReference>
<dbReference type="CDD" id="cd04672">
    <property type="entry name" value="NUDIX_CDP-Chase_like"/>
    <property type="match status" value="1"/>
</dbReference>
<feature type="domain" description="Nudix hydrolase" evidence="4">
    <location>
        <begin position="109"/>
        <end position="235"/>
    </location>
</feature>
<dbReference type="Pfam" id="PF12535">
    <property type="entry name" value="Nudix_N"/>
    <property type="match status" value="1"/>
</dbReference>
<dbReference type="Proteomes" id="UP001201873">
    <property type="component" value="Unassembled WGS sequence"/>
</dbReference>
<name>A0ABT0JSM5_9ACTN</name>
<reference evidence="5 6" key="1">
    <citation type="submission" date="2022-04" db="EMBL/GenBank/DDBJ databases">
        <title>Genome diversity in the genus Frankia.</title>
        <authorList>
            <person name="Carlos-Shanley C."/>
            <person name="Hahn D."/>
        </authorList>
    </citation>
    <scope>NUCLEOTIDE SEQUENCE [LARGE SCALE GENOMIC DNA]</scope>
    <source>
        <strain evidence="5 6">Ag45/Mut15</strain>
    </source>
</reference>
<evidence type="ECO:0000256" key="3">
    <source>
        <dbReference type="SAM" id="MobiDB-lite"/>
    </source>
</evidence>
<proteinExistence type="predicted"/>
<evidence type="ECO:0000259" key="4">
    <source>
        <dbReference type="PROSITE" id="PS51462"/>
    </source>
</evidence>
<organism evidence="5 6">
    <name type="scientific">Frankia umida</name>
    <dbReference type="NCBI Taxonomy" id="573489"/>
    <lineage>
        <taxon>Bacteria</taxon>
        <taxon>Bacillati</taxon>
        <taxon>Actinomycetota</taxon>
        <taxon>Actinomycetes</taxon>
        <taxon>Frankiales</taxon>
        <taxon>Frankiaceae</taxon>
        <taxon>Frankia</taxon>
    </lineage>
</organism>
<comment type="caution">
    <text evidence="5">The sequence shown here is derived from an EMBL/GenBank/DDBJ whole genome shotgun (WGS) entry which is preliminary data.</text>
</comment>
<dbReference type="Gene3D" id="3.90.79.10">
    <property type="entry name" value="Nucleoside Triphosphate Pyrophosphohydrolase"/>
    <property type="match status" value="1"/>
</dbReference>
<keyword evidence="6" id="KW-1185">Reference proteome</keyword>
<comment type="cofactor">
    <cofactor evidence="1">
        <name>Mg(2+)</name>
        <dbReference type="ChEBI" id="CHEBI:18420"/>
    </cofactor>
</comment>
<evidence type="ECO:0000256" key="2">
    <source>
        <dbReference type="ARBA" id="ARBA00022801"/>
    </source>
</evidence>
<dbReference type="InterPro" id="IPR059176">
    <property type="entry name" value="UDP-X_N"/>
</dbReference>